<comment type="caution">
    <text evidence="1">The sequence shown here is derived from an EMBL/GenBank/DDBJ whole genome shotgun (WGS) entry which is preliminary data.</text>
</comment>
<proteinExistence type="predicted"/>
<evidence type="ECO:0000313" key="1">
    <source>
        <dbReference type="EMBL" id="CAG8747608.1"/>
    </source>
</evidence>
<reference evidence="1" key="1">
    <citation type="submission" date="2021-06" db="EMBL/GenBank/DDBJ databases">
        <authorList>
            <person name="Kallberg Y."/>
            <person name="Tangrot J."/>
            <person name="Rosling A."/>
        </authorList>
    </citation>
    <scope>NUCLEOTIDE SEQUENCE</scope>
    <source>
        <strain evidence="1">IN212</strain>
    </source>
</reference>
<name>A0A9N9IT35_9GLOM</name>
<feature type="non-terminal residue" evidence="1">
    <location>
        <position position="120"/>
    </location>
</feature>
<keyword evidence="2" id="KW-1185">Reference proteome</keyword>
<evidence type="ECO:0000313" key="2">
    <source>
        <dbReference type="Proteomes" id="UP000789396"/>
    </source>
</evidence>
<protein>
    <submittedName>
        <fullName evidence="1">6524_t:CDS:1</fullName>
    </submittedName>
</protein>
<feature type="non-terminal residue" evidence="1">
    <location>
        <position position="1"/>
    </location>
</feature>
<gene>
    <name evidence="1" type="ORF">RFULGI_LOCUS13359</name>
</gene>
<dbReference type="AlphaFoldDB" id="A0A9N9IT35"/>
<accession>A0A9N9IT35</accession>
<sequence length="120" mass="13859">DLQFLMEEYKSTFQIKNHNLDNTLQKNINISQSPTSTIETHPDEENNTSSIDIKQIQSTVSFKSNLNNTSKQIINTTSVSSNLREIKHSLESQILDLIKLKLLEEKVIDKFINLENKKRV</sequence>
<dbReference type="OrthoDB" id="2429614at2759"/>
<dbReference type="Proteomes" id="UP000789396">
    <property type="component" value="Unassembled WGS sequence"/>
</dbReference>
<dbReference type="EMBL" id="CAJVPZ010034788">
    <property type="protein sequence ID" value="CAG8747608.1"/>
    <property type="molecule type" value="Genomic_DNA"/>
</dbReference>
<organism evidence="1 2">
    <name type="scientific">Racocetra fulgida</name>
    <dbReference type="NCBI Taxonomy" id="60492"/>
    <lineage>
        <taxon>Eukaryota</taxon>
        <taxon>Fungi</taxon>
        <taxon>Fungi incertae sedis</taxon>
        <taxon>Mucoromycota</taxon>
        <taxon>Glomeromycotina</taxon>
        <taxon>Glomeromycetes</taxon>
        <taxon>Diversisporales</taxon>
        <taxon>Gigasporaceae</taxon>
        <taxon>Racocetra</taxon>
    </lineage>
</organism>